<feature type="transmembrane region" description="Helical" evidence="1">
    <location>
        <begin position="17"/>
        <end position="41"/>
    </location>
</feature>
<gene>
    <name evidence="2" type="ORF">GGR36_000106</name>
</gene>
<keyword evidence="1" id="KW-0812">Transmembrane</keyword>
<dbReference type="AlphaFoldDB" id="A0A840BGJ8"/>
<keyword evidence="1" id="KW-0472">Membrane</keyword>
<reference evidence="2 3" key="1">
    <citation type="submission" date="2020-08" db="EMBL/GenBank/DDBJ databases">
        <title>Genomic Encyclopedia of Type Strains, Phase IV (KMG-IV): sequencing the most valuable type-strain genomes for metagenomic binning, comparative biology and taxonomic classification.</title>
        <authorList>
            <person name="Goeker M."/>
        </authorList>
    </citation>
    <scope>NUCLEOTIDE SEQUENCE [LARGE SCALE GENOMIC DNA]</scope>
    <source>
        <strain evidence="2 3">DSM 106739</strain>
    </source>
</reference>
<sequence length="166" mass="18947">MARNSRPTDRRAQSGFAYAWVLASVLVLGVYLVKVATIASFEDRRLREQQLMRVGLAYQHAIRDYYRAYPGTGSRYPRALEDLLQDPRIPFARRYLRRGYPDPMSDLNQWGLVLSPDGGIMGVYSLAPGTPIKRVGFSNDFAGFGEAQNYQSWRFQYVPDVGGMRR</sequence>
<dbReference type="RefSeq" id="WP_183630741.1">
    <property type="nucleotide sequence ID" value="NZ_BAABLE010000011.1"/>
</dbReference>
<dbReference type="EMBL" id="JACIET010000001">
    <property type="protein sequence ID" value="MBB4010798.1"/>
    <property type="molecule type" value="Genomic_DNA"/>
</dbReference>
<dbReference type="Proteomes" id="UP000561045">
    <property type="component" value="Unassembled WGS sequence"/>
</dbReference>
<keyword evidence="3" id="KW-1185">Reference proteome</keyword>
<accession>A0A840BGJ8</accession>
<organism evidence="2 3">
    <name type="scientific">Niveibacterium umoris</name>
    <dbReference type="NCBI Taxonomy" id="1193620"/>
    <lineage>
        <taxon>Bacteria</taxon>
        <taxon>Pseudomonadati</taxon>
        <taxon>Pseudomonadota</taxon>
        <taxon>Betaproteobacteria</taxon>
        <taxon>Rhodocyclales</taxon>
        <taxon>Rhodocyclaceae</taxon>
        <taxon>Niveibacterium</taxon>
    </lineage>
</organism>
<keyword evidence="1" id="KW-1133">Transmembrane helix</keyword>
<proteinExistence type="predicted"/>
<protein>
    <submittedName>
        <fullName evidence="2">Type II secretory pathway pseudopilin PulG</fullName>
    </submittedName>
</protein>
<evidence type="ECO:0000313" key="2">
    <source>
        <dbReference type="EMBL" id="MBB4010798.1"/>
    </source>
</evidence>
<name>A0A840BGJ8_9RHOO</name>
<comment type="caution">
    <text evidence="2">The sequence shown here is derived from an EMBL/GenBank/DDBJ whole genome shotgun (WGS) entry which is preliminary data.</text>
</comment>
<evidence type="ECO:0000313" key="3">
    <source>
        <dbReference type="Proteomes" id="UP000561045"/>
    </source>
</evidence>
<evidence type="ECO:0000256" key="1">
    <source>
        <dbReference type="SAM" id="Phobius"/>
    </source>
</evidence>